<dbReference type="SUPFAM" id="SSF56784">
    <property type="entry name" value="HAD-like"/>
    <property type="match status" value="1"/>
</dbReference>
<keyword evidence="3" id="KW-0460">Magnesium</keyword>
<dbReference type="SFLD" id="SFLDG01129">
    <property type="entry name" value="C1.5:_HAD__Beta-PGM__Phosphata"/>
    <property type="match status" value="1"/>
</dbReference>
<evidence type="ECO:0000256" key="2">
    <source>
        <dbReference type="ARBA" id="ARBA00022801"/>
    </source>
</evidence>
<evidence type="ECO:0000313" key="5">
    <source>
        <dbReference type="Proteomes" id="UP000617634"/>
    </source>
</evidence>
<dbReference type="EMBL" id="JADZGI010000001">
    <property type="protein sequence ID" value="MBH0113711.1"/>
    <property type="molecule type" value="Genomic_DNA"/>
</dbReference>
<evidence type="ECO:0000313" key="4">
    <source>
        <dbReference type="EMBL" id="MBH0113711.1"/>
    </source>
</evidence>
<dbReference type="Gene3D" id="1.10.150.520">
    <property type="match status" value="1"/>
</dbReference>
<gene>
    <name evidence="4" type="ORF">I5E68_12210</name>
</gene>
<reference evidence="4" key="1">
    <citation type="submission" date="2020-11" db="EMBL/GenBank/DDBJ databases">
        <title>Novosphingobium aureum sp. nov., a marine bacterium isolated from sediment of a salt flat.</title>
        <authorList>
            <person name="Yoo Y."/>
            <person name="Kim J.-J."/>
        </authorList>
    </citation>
    <scope>NUCLEOTIDE SEQUENCE</scope>
    <source>
        <strain evidence="4">YJ-S2-02</strain>
    </source>
</reference>
<evidence type="ECO:0000256" key="3">
    <source>
        <dbReference type="ARBA" id="ARBA00022842"/>
    </source>
</evidence>
<keyword evidence="5" id="KW-1185">Reference proteome</keyword>
<dbReference type="Gene3D" id="3.40.50.1000">
    <property type="entry name" value="HAD superfamily/HAD-like"/>
    <property type="match status" value="1"/>
</dbReference>
<dbReference type="InterPro" id="IPR051400">
    <property type="entry name" value="HAD-like_hydrolase"/>
</dbReference>
<dbReference type="InterPro" id="IPR036412">
    <property type="entry name" value="HAD-like_sf"/>
</dbReference>
<dbReference type="GO" id="GO:0046872">
    <property type="term" value="F:metal ion binding"/>
    <property type="evidence" value="ECO:0007669"/>
    <property type="project" value="UniProtKB-KW"/>
</dbReference>
<dbReference type="SFLD" id="SFLDS00003">
    <property type="entry name" value="Haloacid_Dehalogenase"/>
    <property type="match status" value="1"/>
</dbReference>
<keyword evidence="1" id="KW-0479">Metal-binding</keyword>
<evidence type="ECO:0000256" key="1">
    <source>
        <dbReference type="ARBA" id="ARBA00022723"/>
    </source>
</evidence>
<dbReference type="RefSeq" id="WP_197164071.1">
    <property type="nucleotide sequence ID" value="NZ_JADZGI010000001.1"/>
</dbReference>
<dbReference type="AlphaFoldDB" id="A0A931MM38"/>
<accession>A0A931MM38</accession>
<dbReference type="PANTHER" id="PTHR46470">
    <property type="entry name" value="N-ACYLNEURAMINATE-9-PHOSPHATASE"/>
    <property type="match status" value="1"/>
</dbReference>
<keyword evidence="2 4" id="KW-0378">Hydrolase</keyword>
<dbReference type="Proteomes" id="UP000617634">
    <property type="component" value="Unassembled WGS sequence"/>
</dbReference>
<protein>
    <submittedName>
        <fullName evidence="4">HAD family hydrolase</fullName>
    </submittedName>
</protein>
<dbReference type="GO" id="GO:0016791">
    <property type="term" value="F:phosphatase activity"/>
    <property type="evidence" value="ECO:0007669"/>
    <property type="project" value="TreeGrafter"/>
</dbReference>
<organism evidence="4 5">
    <name type="scientific">Novosphingobium aureum</name>
    <dbReference type="NCBI Taxonomy" id="2792964"/>
    <lineage>
        <taxon>Bacteria</taxon>
        <taxon>Pseudomonadati</taxon>
        <taxon>Pseudomonadota</taxon>
        <taxon>Alphaproteobacteria</taxon>
        <taxon>Sphingomonadales</taxon>
        <taxon>Sphingomonadaceae</taxon>
        <taxon>Novosphingobium</taxon>
    </lineage>
</organism>
<dbReference type="PANTHER" id="PTHR46470:SF2">
    <property type="entry name" value="GLYCERALDEHYDE 3-PHOSPHATE PHOSPHATASE"/>
    <property type="match status" value="1"/>
</dbReference>
<comment type="caution">
    <text evidence="4">The sequence shown here is derived from an EMBL/GenBank/DDBJ whole genome shotgun (WGS) entry which is preliminary data.</text>
</comment>
<dbReference type="Pfam" id="PF00702">
    <property type="entry name" value="Hydrolase"/>
    <property type="match status" value="1"/>
</dbReference>
<proteinExistence type="predicted"/>
<name>A0A931MM38_9SPHN</name>
<dbReference type="InterPro" id="IPR023214">
    <property type="entry name" value="HAD_sf"/>
</dbReference>
<sequence>MAEPRIRRQRRNVPVAFDVAGSVVVFDLDDTLYLERDFALSGFAALDPIVETRYRVKGFGAACKKQFKAGVRGTVFNEAIKALGAQDRRIDILELVEAYRMHKPEISLAPDAARLLTRLRNEPTALITDGPAGMQRNKIEALGLKTRIGEIVVTDELPAGHGKPHQKAFEMVEQWSGRPPREHLYIADNGAKDFLAPRKRGWMTIQILREGRIHTGIAPDADHAAVLVIRSLDEIALGAWSGDPDV</sequence>